<dbReference type="Pfam" id="PF14090">
    <property type="entry name" value="HTH_39"/>
    <property type="match status" value="1"/>
</dbReference>
<dbReference type="Proteomes" id="UP001165395">
    <property type="component" value="Unassembled WGS sequence"/>
</dbReference>
<name>A0ABS8D435_9NEIS</name>
<gene>
    <name evidence="2" type="ORF">LIN78_05340</name>
</gene>
<comment type="caution">
    <text evidence="2">The sequence shown here is derived from an EMBL/GenBank/DDBJ whole genome shotgun (WGS) entry which is preliminary data.</text>
</comment>
<dbReference type="EMBL" id="JAJBZT010000002">
    <property type="protein sequence ID" value="MCB6182971.1"/>
    <property type="molecule type" value="Genomic_DNA"/>
</dbReference>
<dbReference type="RefSeq" id="WP_227179268.1">
    <property type="nucleotide sequence ID" value="NZ_JAJBZT010000002.1"/>
</dbReference>
<accession>A0ABS8D435</accession>
<evidence type="ECO:0000313" key="2">
    <source>
        <dbReference type="EMBL" id="MCB6182971.1"/>
    </source>
</evidence>
<proteinExistence type="predicted"/>
<protein>
    <submittedName>
        <fullName evidence="2">Helix-turn-helix domain-containing protein</fullName>
    </submittedName>
</protein>
<organism evidence="2 3">
    <name type="scientific">Leeia speluncae</name>
    <dbReference type="NCBI Taxonomy" id="2884804"/>
    <lineage>
        <taxon>Bacteria</taxon>
        <taxon>Pseudomonadati</taxon>
        <taxon>Pseudomonadota</taxon>
        <taxon>Betaproteobacteria</taxon>
        <taxon>Neisseriales</taxon>
        <taxon>Leeiaceae</taxon>
        <taxon>Leeia</taxon>
    </lineage>
</organism>
<reference evidence="2" key="1">
    <citation type="submission" date="2021-10" db="EMBL/GenBank/DDBJ databases">
        <title>The complete genome sequence of Leeia sp. TBRC 13508.</title>
        <authorList>
            <person name="Charoenyingcharoen P."/>
            <person name="Yukphan P."/>
        </authorList>
    </citation>
    <scope>NUCLEOTIDE SEQUENCE</scope>
    <source>
        <strain evidence="2">TBRC 13508</strain>
    </source>
</reference>
<dbReference type="InterPro" id="IPR055245">
    <property type="entry name" value="HTH_proteobacteria"/>
</dbReference>
<feature type="domain" description="Winged helix-turn-helix" evidence="1">
    <location>
        <begin position="136"/>
        <end position="203"/>
    </location>
</feature>
<sequence>MQNRTYLNLSFYIADGALLQTDHPIHSAPFHSKVRPVTDEQMQGDGFALCQSYINKDGTLTRYFRQGDELMFFEVVEPGGEMLSVLLECEATLPHALQTIQHFEWAWSITDARIEQIMHAYHGDQSPRKKPNVTGQQADVLEAIRKAKGGILSLELTANQSIPQACARVCELRDMGFQIRTNLQSSVIFRGKVRHHVALYTLDSPEWLQPMPKEAA</sequence>
<keyword evidence="3" id="KW-1185">Reference proteome</keyword>
<evidence type="ECO:0000313" key="3">
    <source>
        <dbReference type="Proteomes" id="UP001165395"/>
    </source>
</evidence>
<evidence type="ECO:0000259" key="1">
    <source>
        <dbReference type="Pfam" id="PF14090"/>
    </source>
</evidence>